<feature type="transmembrane region" description="Helical" evidence="6">
    <location>
        <begin position="131"/>
        <end position="153"/>
    </location>
</feature>
<dbReference type="PANTHER" id="PTHR30250:SF11">
    <property type="entry name" value="O-ANTIGEN TRANSPORTER-RELATED"/>
    <property type="match status" value="1"/>
</dbReference>
<keyword evidence="2" id="KW-1003">Cell membrane</keyword>
<accession>A0A2Z4RRE2</accession>
<dbReference type="RefSeq" id="WP_110967237.1">
    <property type="nucleotide sequence ID" value="NZ_CP029693.1"/>
</dbReference>
<dbReference type="OrthoDB" id="9079885at2"/>
<feature type="transmembrane region" description="Helical" evidence="6">
    <location>
        <begin position="319"/>
        <end position="343"/>
    </location>
</feature>
<evidence type="ECO:0000256" key="5">
    <source>
        <dbReference type="ARBA" id="ARBA00023136"/>
    </source>
</evidence>
<dbReference type="Proteomes" id="UP000250299">
    <property type="component" value="Chromosome"/>
</dbReference>
<evidence type="ECO:0000256" key="3">
    <source>
        <dbReference type="ARBA" id="ARBA00022692"/>
    </source>
</evidence>
<feature type="transmembrane region" description="Helical" evidence="6">
    <location>
        <begin position="73"/>
        <end position="95"/>
    </location>
</feature>
<feature type="transmembrane region" description="Helical" evidence="6">
    <location>
        <begin position="101"/>
        <end position="119"/>
    </location>
</feature>
<reference evidence="7 8" key="1">
    <citation type="submission" date="2018-05" db="EMBL/GenBank/DDBJ databases">
        <title>Whole genome sequence of Pseudomonas putida JBC17.</title>
        <authorList>
            <person name="Lee Y.H."/>
            <person name="David K."/>
        </authorList>
    </citation>
    <scope>NUCLEOTIDE SEQUENCE [LARGE SCALE GENOMIC DNA]</scope>
    <source>
        <strain evidence="7 8">JBC17</strain>
    </source>
</reference>
<name>A0A2Z4RRE2_PSEPU</name>
<feature type="transmembrane region" description="Helical" evidence="6">
    <location>
        <begin position="238"/>
        <end position="263"/>
    </location>
</feature>
<feature type="transmembrane region" description="Helical" evidence="6">
    <location>
        <begin position="350"/>
        <end position="369"/>
    </location>
</feature>
<gene>
    <name evidence="7" type="ORF">DKY63_28825</name>
</gene>
<evidence type="ECO:0000313" key="7">
    <source>
        <dbReference type="EMBL" id="AWY43711.1"/>
    </source>
</evidence>
<evidence type="ECO:0000256" key="2">
    <source>
        <dbReference type="ARBA" id="ARBA00022475"/>
    </source>
</evidence>
<evidence type="ECO:0000313" key="8">
    <source>
        <dbReference type="Proteomes" id="UP000250299"/>
    </source>
</evidence>
<comment type="subcellular location">
    <subcellularLocation>
        <location evidence="1">Cell membrane</location>
        <topology evidence="1">Multi-pass membrane protein</topology>
    </subcellularLocation>
</comment>
<feature type="transmembrane region" description="Helical" evidence="6">
    <location>
        <begin position="375"/>
        <end position="396"/>
    </location>
</feature>
<feature type="transmembrane region" description="Helical" evidence="6">
    <location>
        <begin position="284"/>
        <end position="307"/>
    </location>
</feature>
<feature type="transmembrane region" description="Helical" evidence="6">
    <location>
        <begin position="165"/>
        <end position="184"/>
    </location>
</feature>
<dbReference type="GO" id="GO:0005886">
    <property type="term" value="C:plasma membrane"/>
    <property type="evidence" value="ECO:0007669"/>
    <property type="project" value="UniProtKB-SubCell"/>
</dbReference>
<dbReference type="EMBL" id="CP029693">
    <property type="protein sequence ID" value="AWY43711.1"/>
    <property type="molecule type" value="Genomic_DNA"/>
</dbReference>
<feature type="transmembrane region" description="Helical" evidence="6">
    <location>
        <begin position="5"/>
        <end position="26"/>
    </location>
</feature>
<feature type="transmembrane region" description="Helical" evidence="6">
    <location>
        <begin position="205"/>
        <end position="226"/>
    </location>
</feature>
<keyword evidence="4 6" id="KW-1133">Transmembrane helix</keyword>
<evidence type="ECO:0000256" key="1">
    <source>
        <dbReference type="ARBA" id="ARBA00004651"/>
    </source>
</evidence>
<evidence type="ECO:0000256" key="4">
    <source>
        <dbReference type="ARBA" id="ARBA00022989"/>
    </source>
</evidence>
<feature type="transmembrane region" description="Helical" evidence="6">
    <location>
        <begin position="32"/>
        <end position="52"/>
    </location>
</feature>
<dbReference type="AlphaFoldDB" id="A0A2Z4RRE2"/>
<keyword evidence="5 6" id="KW-0472">Membrane</keyword>
<proteinExistence type="predicted"/>
<dbReference type="InterPro" id="IPR050833">
    <property type="entry name" value="Poly_Biosynth_Transport"/>
</dbReference>
<keyword evidence="3 6" id="KW-0812">Transmembrane</keyword>
<organism evidence="7 8">
    <name type="scientific">Pseudomonas putida</name>
    <name type="common">Arthrobacter siderocapsulatus</name>
    <dbReference type="NCBI Taxonomy" id="303"/>
    <lineage>
        <taxon>Bacteria</taxon>
        <taxon>Pseudomonadati</taxon>
        <taxon>Pseudomonadota</taxon>
        <taxon>Gammaproteobacteria</taxon>
        <taxon>Pseudomonadales</taxon>
        <taxon>Pseudomonadaceae</taxon>
        <taxon>Pseudomonas</taxon>
    </lineage>
</organism>
<protein>
    <submittedName>
        <fullName evidence="7">Phosphoribosylaminoimidazole carboxylase</fullName>
    </submittedName>
</protein>
<dbReference type="PANTHER" id="PTHR30250">
    <property type="entry name" value="PST FAMILY PREDICTED COLANIC ACID TRANSPORTER"/>
    <property type="match status" value="1"/>
</dbReference>
<evidence type="ECO:0000256" key="6">
    <source>
        <dbReference type="SAM" id="Phobius"/>
    </source>
</evidence>
<sequence length="409" mass="44044">MIFRLLLRGGALGAKFLLVLAITHYLGYDALGFYGVVVAASLIASKFYSVGFSSEINRLISVGLSSRRVVDKVLLLYLAVGLVLSVATVAIYSLFQDVQASVALILCVTLVLLTEHLSFEINSFVFSAQKATWGALLFFIKTGLWALLAVGGLMLGQVSAIDTVLWLWVAANGVVMVAGYLIVARLHQGRAKSELGATSVWKAGLPFYLGTGLIALSQYVERFLIIDLEPYASLGKYVYAWSAANTLQALSYAVVAVVGIPVLSKRFQRDQQAFTVRQLFVNQWVMRSLMVSAAVAVLIYLFFNVALDYVAATVPRPDNAILGVLIVSFALRAVGDIVWGGLIASKNSRVSVASAAICLLVSTPVSYLLIKHHSIYGAAWGNVFAICVQLGVIALLTRAPRAKGALAWD</sequence>